<dbReference type="PRINTS" id="PR00455">
    <property type="entry name" value="HTHTETR"/>
</dbReference>
<dbReference type="InterPro" id="IPR001647">
    <property type="entry name" value="HTH_TetR"/>
</dbReference>
<feature type="region of interest" description="Disordered" evidence="5">
    <location>
        <begin position="1"/>
        <end position="21"/>
    </location>
</feature>
<feature type="DNA-binding region" description="H-T-H motif" evidence="4">
    <location>
        <begin position="45"/>
        <end position="64"/>
    </location>
</feature>
<proteinExistence type="predicted"/>
<keyword evidence="2 4" id="KW-0238">DNA-binding</keyword>
<keyword evidence="1" id="KW-0805">Transcription regulation</keyword>
<evidence type="ECO:0000259" key="6">
    <source>
        <dbReference type="PROSITE" id="PS50977"/>
    </source>
</evidence>
<organism evidence="7">
    <name type="scientific">Jonesiaceae bacterium BS-20</name>
    <dbReference type="NCBI Taxonomy" id="3120821"/>
    <lineage>
        <taxon>Bacteria</taxon>
        <taxon>Bacillati</taxon>
        <taxon>Actinomycetota</taxon>
        <taxon>Actinomycetes</taxon>
        <taxon>Micrococcales</taxon>
        <taxon>Jonesiaceae</taxon>
    </lineage>
</organism>
<evidence type="ECO:0000256" key="2">
    <source>
        <dbReference type="ARBA" id="ARBA00023125"/>
    </source>
</evidence>
<dbReference type="PANTHER" id="PTHR47506:SF6">
    <property type="entry name" value="HTH-TYPE TRANSCRIPTIONAL REPRESSOR NEMR"/>
    <property type="match status" value="1"/>
</dbReference>
<feature type="compositionally biased region" description="Polar residues" evidence="5">
    <location>
        <begin position="1"/>
        <end position="11"/>
    </location>
</feature>
<dbReference type="PANTHER" id="PTHR47506">
    <property type="entry name" value="TRANSCRIPTIONAL REGULATORY PROTEIN"/>
    <property type="match status" value="1"/>
</dbReference>
<sequence>MKSESGASNRAATPAPVRRVDPDRRNKIIDAALRVIATEGVAGTSHRKVAAAADVPLGSMTYHFTGMDELLHSAFSRFANNVAERFDKRMAQVLTQDDALLAVAANISDDIFAEQHDLTLTLELYTLAARNPAFRDITTQWMGRTRAALEEHFDPTTARLVDALIEGLTIHRALDLNPDNAPNPGKAIRRITTDLDH</sequence>
<keyword evidence="3" id="KW-0804">Transcription</keyword>
<accession>A0AAU7DX19</accession>
<evidence type="ECO:0000256" key="4">
    <source>
        <dbReference type="PROSITE-ProRule" id="PRU00335"/>
    </source>
</evidence>
<feature type="domain" description="HTH tetR-type" evidence="6">
    <location>
        <begin position="22"/>
        <end position="82"/>
    </location>
</feature>
<dbReference type="Pfam" id="PF00440">
    <property type="entry name" value="TetR_N"/>
    <property type="match status" value="1"/>
</dbReference>
<dbReference type="InterPro" id="IPR036271">
    <property type="entry name" value="Tet_transcr_reg_TetR-rel_C_sf"/>
</dbReference>
<evidence type="ECO:0000256" key="5">
    <source>
        <dbReference type="SAM" id="MobiDB-lite"/>
    </source>
</evidence>
<dbReference type="EMBL" id="CP146203">
    <property type="protein sequence ID" value="XBH22259.1"/>
    <property type="molecule type" value="Genomic_DNA"/>
</dbReference>
<dbReference type="AlphaFoldDB" id="A0AAU7DX19"/>
<dbReference type="InterPro" id="IPR041583">
    <property type="entry name" value="TetR_C_31"/>
</dbReference>
<evidence type="ECO:0000256" key="3">
    <source>
        <dbReference type="ARBA" id="ARBA00023163"/>
    </source>
</evidence>
<evidence type="ECO:0000313" key="7">
    <source>
        <dbReference type="EMBL" id="XBH22259.1"/>
    </source>
</evidence>
<dbReference type="SUPFAM" id="SSF46689">
    <property type="entry name" value="Homeodomain-like"/>
    <property type="match status" value="1"/>
</dbReference>
<dbReference type="PROSITE" id="PS50977">
    <property type="entry name" value="HTH_TETR_2"/>
    <property type="match status" value="1"/>
</dbReference>
<gene>
    <name evidence="7" type="ORF">V5R04_03255</name>
</gene>
<name>A0AAU7DX19_9MICO</name>
<dbReference type="GO" id="GO:0003677">
    <property type="term" value="F:DNA binding"/>
    <property type="evidence" value="ECO:0007669"/>
    <property type="project" value="UniProtKB-UniRule"/>
</dbReference>
<evidence type="ECO:0000256" key="1">
    <source>
        <dbReference type="ARBA" id="ARBA00023015"/>
    </source>
</evidence>
<protein>
    <submittedName>
        <fullName evidence="7">TetR family transcriptional regulator</fullName>
    </submittedName>
</protein>
<dbReference type="Pfam" id="PF17940">
    <property type="entry name" value="TetR_C_31"/>
    <property type="match status" value="1"/>
</dbReference>
<dbReference type="InterPro" id="IPR009057">
    <property type="entry name" value="Homeodomain-like_sf"/>
</dbReference>
<dbReference type="Gene3D" id="1.10.357.10">
    <property type="entry name" value="Tetracycline Repressor, domain 2"/>
    <property type="match status" value="1"/>
</dbReference>
<reference evidence="7" key="1">
    <citation type="submission" date="2024-02" db="EMBL/GenBank/DDBJ databases">
        <title>Tomenella chthoni gen. nov. sp. nov., a member of the family Jonesiaceae isolated from bat guano.</title>
        <authorList>
            <person name="Miller S.L."/>
            <person name="King J."/>
            <person name="Sankaranarayanan K."/>
            <person name="Lawson P.A."/>
        </authorList>
    </citation>
    <scope>NUCLEOTIDE SEQUENCE</scope>
    <source>
        <strain evidence="7">BS-20</strain>
    </source>
</reference>
<dbReference type="SUPFAM" id="SSF48498">
    <property type="entry name" value="Tetracyclin repressor-like, C-terminal domain"/>
    <property type="match status" value="1"/>
</dbReference>